<dbReference type="Gene3D" id="1.20.1260.10">
    <property type="match status" value="1"/>
</dbReference>
<feature type="compositionally biased region" description="Polar residues" evidence="1">
    <location>
        <begin position="187"/>
        <end position="219"/>
    </location>
</feature>
<evidence type="ECO:0000256" key="2">
    <source>
        <dbReference type="SAM" id="SignalP"/>
    </source>
</evidence>
<evidence type="ECO:0000259" key="3">
    <source>
        <dbReference type="Pfam" id="PF09968"/>
    </source>
</evidence>
<dbReference type="RefSeq" id="WP_344073186.1">
    <property type="nucleotide sequence ID" value="NZ_BAAAPL010000002.1"/>
</dbReference>
<reference evidence="5" key="1">
    <citation type="journal article" date="2019" name="Int. J. Syst. Evol. Microbiol.">
        <title>The Global Catalogue of Microorganisms (GCM) 10K type strain sequencing project: providing services to taxonomists for standard genome sequencing and annotation.</title>
        <authorList>
            <consortium name="The Broad Institute Genomics Platform"/>
            <consortium name="The Broad Institute Genome Sequencing Center for Infectious Disease"/>
            <person name="Wu L."/>
            <person name="Ma J."/>
        </authorList>
    </citation>
    <scope>NUCLEOTIDE SEQUENCE [LARGE SCALE GENOMIC DNA]</scope>
    <source>
        <strain evidence="5">JCM 15577</strain>
    </source>
</reference>
<keyword evidence="5" id="KW-1185">Reference proteome</keyword>
<evidence type="ECO:0000313" key="5">
    <source>
        <dbReference type="Proteomes" id="UP001501690"/>
    </source>
</evidence>
<evidence type="ECO:0000313" key="4">
    <source>
        <dbReference type="EMBL" id="GAA1706178.1"/>
    </source>
</evidence>
<evidence type="ECO:0000256" key="1">
    <source>
        <dbReference type="SAM" id="MobiDB-lite"/>
    </source>
</evidence>
<name>A0ABP4UK66_9MICO</name>
<organism evidence="4 5">
    <name type="scientific">Microbacterium sediminicola</name>
    <dbReference type="NCBI Taxonomy" id="415210"/>
    <lineage>
        <taxon>Bacteria</taxon>
        <taxon>Bacillati</taxon>
        <taxon>Actinomycetota</taxon>
        <taxon>Actinomycetes</taxon>
        <taxon>Micrococcales</taxon>
        <taxon>Microbacteriaceae</taxon>
        <taxon>Microbacterium</taxon>
    </lineage>
</organism>
<dbReference type="InterPro" id="IPR019243">
    <property type="entry name" value="DUF2202"/>
</dbReference>
<keyword evidence="2" id="KW-0732">Signal</keyword>
<dbReference type="EMBL" id="BAAAPL010000002">
    <property type="protein sequence ID" value="GAA1706178.1"/>
    <property type="molecule type" value="Genomic_DNA"/>
</dbReference>
<dbReference type="InterPro" id="IPR009078">
    <property type="entry name" value="Ferritin-like_SF"/>
</dbReference>
<dbReference type="Pfam" id="PF09968">
    <property type="entry name" value="DUF2202"/>
    <property type="match status" value="1"/>
</dbReference>
<accession>A0ABP4UK66</accession>
<feature type="region of interest" description="Disordered" evidence="1">
    <location>
        <begin position="187"/>
        <end position="233"/>
    </location>
</feature>
<feature type="signal peptide" evidence="2">
    <location>
        <begin position="1"/>
        <end position="28"/>
    </location>
</feature>
<dbReference type="Proteomes" id="UP001501690">
    <property type="component" value="Unassembled WGS sequence"/>
</dbReference>
<gene>
    <name evidence="4" type="ORF">GCM10009808_25210</name>
</gene>
<comment type="caution">
    <text evidence="4">The sequence shown here is derived from an EMBL/GenBank/DDBJ whole genome shotgun (WGS) entry which is preliminary data.</text>
</comment>
<protein>
    <recommendedName>
        <fullName evidence="3">DUF2202 domain-containing protein</fullName>
    </recommendedName>
</protein>
<dbReference type="CDD" id="cd01048">
    <property type="entry name" value="Ferritin_like_AB2"/>
    <property type="match status" value="1"/>
</dbReference>
<sequence length="233" mass="24289">MNKTTRTATAVSLSALVALGLTTGGALAASATVADTAAAASVSEDMDMTLAYMREEERLARDLYAAIAEYYDGARPFSMITNSEDHHFDAVGTLLETYDIDDPSAGLAAGVYADDELQALYDELLAKSQTSIEAAYEVGITIEETDIVDLQAALAFDYPSDVDAVLQNLLNGSENHLAAYTAAADGTTVSGSGSMRSGTASKRGQGSMAGRSTQNTANAQHRDGDDDCMADAS</sequence>
<dbReference type="InterPro" id="IPR012347">
    <property type="entry name" value="Ferritin-like"/>
</dbReference>
<proteinExistence type="predicted"/>
<dbReference type="SUPFAM" id="SSF47240">
    <property type="entry name" value="Ferritin-like"/>
    <property type="match status" value="1"/>
</dbReference>
<feature type="chain" id="PRO_5045357433" description="DUF2202 domain-containing protein" evidence="2">
    <location>
        <begin position="29"/>
        <end position="233"/>
    </location>
</feature>
<feature type="domain" description="DUF2202" evidence="3">
    <location>
        <begin position="49"/>
        <end position="183"/>
    </location>
</feature>